<evidence type="ECO:0000256" key="3">
    <source>
        <dbReference type="ARBA" id="ARBA00022741"/>
    </source>
</evidence>
<dbReference type="InterPro" id="IPR006675">
    <property type="entry name" value="HDIG_dom"/>
</dbReference>
<dbReference type="SUPFAM" id="SSF109604">
    <property type="entry name" value="HD-domain/PDEase-like"/>
    <property type="match status" value="1"/>
</dbReference>
<dbReference type="InterPro" id="IPR006674">
    <property type="entry name" value="HD_domain"/>
</dbReference>
<dbReference type="GO" id="GO:0046872">
    <property type="term" value="F:metal ion binding"/>
    <property type="evidence" value="ECO:0007669"/>
    <property type="project" value="UniProtKB-KW"/>
</dbReference>
<evidence type="ECO:0000256" key="4">
    <source>
        <dbReference type="ARBA" id="ARBA00022801"/>
    </source>
</evidence>
<dbReference type="EC" id="3.6.1.41" evidence="1"/>
<dbReference type="PANTHER" id="PTHR35795:SF1">
    <property type="entry name" value="BIS(5'-NUCLEOSYL)-TETRAPHOSPHATASE, SYMMETRICAL"/>
    <property type="match status" value="1"/>
</dbReference>
<evidence type="ECO:0000313" key="9">
    <source>
        <dbReference type="Proteomes" id="UP000831151"/>
    </source>
</evidence>
<gene>
    <name evidence="8" type="primary">yqeK</name>
    <name evidence="8" type="ORF">M1R53_03285</name>
</gene>
<dbReference type="NCBIfam" id="TIGR00488">
    <property type="entry name" value="bis(5'-nucleosyl)-tetraphosphatase (symmetrical) YqeK"/>
    <property type="match status" value="1"/>
</dbReference>
<evidence type="ECO:0000313" key="8">
    <source>
        <dbReference type="EMBL" id="UQK59681.1"/>
    </source>
</evidence>
<dbReference type="EMBL" id="CP096649">
    <property type="protein sequence ID" value="UQK59681.1"/>
    <property type="molecule type" value="Genomic_DNA"/>
</dbReference>
<dbReference type="RefSeq" id="WP_249243059.1">
    <property type="nucleotide sequence ID" value="NZ_CP096649.1"/>
</dbReference>
<dbReference type="CDD" id="cd00077">
    <property type="entry name" value="HDc"/>
    <property type="match status" value="1"/>
</dbReference>
<protein>
    <recommendedName>
        <fullName evidence="1">bis(5'-nucleosyl)-tetraphosphatase (symmetrical)</fullName>
        <ecNumber evidence="1">3.6.1.41</ecNumber>
    </recommendedName>
</protein>
<sequence>MYDIEKFKEKLKSEVKESRYEHSLSVMNFSVELAKYYGVDEEKARVAGLLHDCAKYKDTDKILQKAKEFDIIISGDLSHTIKVLHALLGYYIARDEYGIKDEEILLAIKNHALGRENMSDLEKIVFYADFAEPLRTYAMAEKLREFKYEGLSKAAYEAVNYNLCYLLEEGLYVHPQSLKTRNSLLLELKGE</sequence>
<keyword evidence="5" id="KW-0408">Iron</keyword>
<evidence type="ECO:0000259" key="7">
    <source>
        <dbReference type="PROSITE" id="PS51831"/>
    </source>
</evidence>
<dbReference type="Pfam" id="PF01966">
    <property type="entry name" value="HD"/>
    <property type="match status" value="1"/>
</dbReference>
<dbReference type="AlphaFoldDB" id="A0A9E7IXM7"/>
<dbReference type="GO" id="GO:0008803">
    <property type="term" value="F:bis(5'-nucleosyl)-tetraphosphatase (symmetrical) activity"/>
    <property type="evidence" value="ECO:0007669"/>
    <property type="project" value="UniProtKB-EC"/>
</dbReference>
<keyword evidence="3" id="KW-0547">Nucleotide-binding</keyword>
<evidence type="ECO:0000256" key="5">
    <source>
        <dbReference type="ARBA" id="ARBA00023004"/>
    </source>
</evidence>
<keyword evidence="9" id="KW-1185">Reference proteome</keyword>
<evidence type="ECO:0000256" key="1">
    <source>
        <dbReference type="ARBA" id="ARBA00012506"/>
    </source>
</evidence>
<organism evidence="8 9">
    <name type="scientific">Fenollaria massiliensis</name>
    <dbReference type="NCBI Taxonomy" id="938288"/>
    <lineage>
        <taxon>Bacteria</taxon>
        <taxon>Bacillati</taxon>
        <taxon>Bacillota</taxon>
        <taxon>Clostridia</taxon>
        <taxon>Eubacteriales</taxon>
        <taxon>Fenollaria</taxon>
    </lineage>
</organism>
<dbReference type="PROSITE" id="PS51831">
    <property type="entry name" value="HD"/>
    <property type="match status" value="1"/>
</dbReference>
<feature type="domain" description="HD" evidence="7">
    <location>
        <begin position="19"/>
        <end position="134"/>
    </location>
</feature>
<dbReference type="PANTHER" id="PTHR35795">
    <property type="entry name" value="SLR1885 PROTEIN"/>
    <property type="match status" value="1"/>
</dbReference>
<keyword evidence="4 8" id="KW-0378">Hydrolase</keyword>
<name>A0A9E7IXM7_9FIRM</name>
<dbReference type="InterPro" id="IPR003607">
    <property type="entry name" value="HD/PDEase_dom"/>
</dbReference>
<dbReference type="KEGG" id="fms:M1R53_03285"/>
<dbReference type="Proteomes" id="UP000831151">
    <property type="component" value="Chromosome"/>
</dbReference>
<proteinExistence type="predicted"/>
<dbReference type="NCBIfam" id="TIGR00277">
    <property type="entry name" value="HDIG"/>
    <property type="match status" value="1"/>
</dbReference>
<dbReference type="InterPro" id="IPR051094">
    <property type="entry name" value="Diverse_Catalytic_Enzymes"/>
</dbReference>
<comment type="catalytic activity">
    <reaction evidence="6">
        <text>P(1),P(4)-bis(5'-adenosyl) tetraphosphate + H2O = 2 ADP + 2 H(+)</text>
        <dbReference type="Rhea" id="RHEA:24252"/>
        <dbReference type="ChEBI" id="CHEBI:15377"/>
        <dbReference type="ChEBI" id="CHEBI:15378"/>
        <dbReference type="ChEBI" id="CHEBI:58141"/>
        <dbReference type="ChEBI" id="CHEBI:456216"/>
        <dbReference type="EC" id="3.6.1.41"/>
    </reaction>
</comment>
<evidence type="ECO:0000256" key="2">
    <source>
        <dbReference type="ARBA" id="ARBA00022723"/>
    </source>
</evidence>
<evidence type="ECO:0000256" key="6">
    <source>
        <dbReference type="ARBA" id="ARBA00049417"/>
    </source>
</evidence>
<keyword evidence="2" id="KW-0479">Metal-binding</keyword>
<accession>A0A9E7IXM7</accession>
<dbReference type="SMART" id="SM00471">
    <property type="entry name" value="HDc"/>
    <property type="match status" value="1"/>
</dbReference>
<dbReference type="GO" id="GO:0000166">
    <property type="term" value="F:nucleotide binding"/>
    <property type="evidence" value="ECO:0007669"/>
    <property type="project" value="UniProtKB-KW"/>
</dbReference>
<dbReference type="InterPro" id="IPR005249">
    <property type="entry name" value="YqeK"/>
</dbReference>
<reference evidence="8" key="1">
    <citation type="submission" date="2022-04" db="EMBL/GenBank/DDBJ databases">
        <title>Complete genome sequences of Ezakiella coagulans and Fenollaria massiliensis.</title>
        <authorList>
            <person name="France M.T."/>
            <person name="Clifford J."/>
            <person name="Narina S."/>
            <person name="Rutt L."/>
            <person name="Ravel J."/>
        </authorList>
    </citation>
    <scope>NUCLEOTIDE SEQUENCE</scope>
    <source>
        <strain evidence="8">C0061C2</strain>
    </source>
</reference>
<dbReference type="Gene3D" id="1.10.3210.10">
    <property type="entry name" value="Hypothetical protein af1432"/>
    <property type="match status" value="1"/>
</dbReference>